<evidence type="ECO:0000259" key="3">
    <source>
        <dbReference type="Pfam" id="PF22926"/>
    </source>
</evidence>
<dbReference type="InterPro" id="IPR054483">
    <property type="entry name" value="DC1-like_CT"/>
</dbReference>
<evidence type="ECO:0000313" key="4">
    <source>
        <dbReference type="EMBL" id="CAF2101660.1"/>
    </source>
</evidence>
<dbReference type="SUPFAM" id="SSF57889">
    <property type="entry name" value="Cysteine-rich domain"/>
    <property type="match status" value="3"/>
</dbReference>
<dbReference type="InterPro" id="IPR004146">
    <property type="entry name" value="DC1"/>
</dbReference>
<keyword evidence="1" id="KW-0677">Repeat</keyword>
<feature type="domain" description="DC1-like C-terminal" evidence="3">
    <location>
        <begin position="345"/>
        <end position="381"/>
    </location>
</feature>
<dbReference type="InterPro" id="IPR053192">
    <property type="entry name" value="Vacuole_Formation_Reg"/>
</dbReference>
<dbReference type="Pfam" id="PF03107">
    <property type="entry name" value="C1_2"/>
    <property type="match status" value="2"/>
</dbReference>
<dbReference type="AlphaFoldDB" id="A0A816TIX2"/>
<evidence type="ECO:0000259" key="2">
    <source>
        <dbReference type="Pfam" id="PF03107"/>
    </source>
</evidence>
<dbReference type="Proteomes" id="UP001295469">
    <property type="component" value="Chromosome A05"/>
</dbReference>
<protein>
    <submittedName>
        <fullName evidence="4">(rape) hypothetical protein</fullName>
    </submittedName>
</protein>
<gene>
    <name evidence="4" type="ORF">DARMORV10_A05P35840.1</name>
</gene>
<evidence type="ECO:0000256" key="1">
    <source>
        <dbReference type="ARBA" id="ARBA00022737"/>
    </source>
</evidence>
<proteinExistence type="predicted"/>
<reference evidence="4" key="1">
    <citation type="submission" date="2021-01" db="EMBL/GenBank/DDBJ databases">
        <authorList>
            <consortium name="Genoscope - CEA"/>
            <person name="William W."/>
        </authorList>
    </citation>
    <scope>NUCLEOTIDE SEQUENCE</scope>
</reference>
<dbReference type="PANTHER" id="PTHR32410:SF186">
    <property type="entry name" value="DC1 DOMAIN-CONTAINING PROTEIN"/>
    <property type="match status" value="1"/>
</dbReference>
<accession>A0A816TIX2</accession>
<sequence>MESNLTIDRPKTHEHMLTFIRKMNSFNCDACGLVDKYEINMYGCLPCNFFIHRNCIYLPKVIKLTRHSHRLFHTYQVPDCNTKCRRCENTFVPGCGGYICIHKTCDYKLHSYCATDKNTWDGSDVEGEPEETSNSDQDVTSLKEVDGKTFRHFKCDFALHDTCASLPRKMEHTFHRHTITLEVDIEEGFFRCSKCERESCGFMYRCCQEECDFKMDAKCASLSDPLYSRTHEHPLSLADYGASCYKCSFYLGPNRVSLPVLVKCNYDTHPLTICLFESIKSWVWPPFHCEICEIRIKPKYPDYEDIYGCFDCNTVVHVECAIGKYPFLKPGHTIKLNGFEIEIASNSLSRPICHACHSTCQDKLVFKNKSSAISFCSINCITTSS</sequence>
<name>A0A816TIX2_BRANA</name>
<dbReference type="Pfam" id="PF22926">
    <property type="entry name" value="C1-like_CT"/>
    <property type="match status" value="1"/>
</dbReference>
<feature type="domain" description="DC1" evidence="2">
    <location>
        <begin position="174"/>
        <end position="220"/>
    </location>
</feature>
<dbReference type="EMBL" id="HG994359">
    <property type="protein sequence ID" value="CAF2101660.1"/>
    <property type="molecule type" value="Genomic_DNA"/>
</dbReference>
<dbReference type="PANTHER" id="PTHR32410">
    <property type="entry name" value="CYSTEINE/HISTIDINE-RICH C1 DOMAIN FAMILY PROTEIN"/>
    <property type="match status" value="1"/>
</dbReference>
<dbReference type="InterPro" id="IPR046349">
    <property type="entry name" value="C1-like_sf"/>
</dbReference>
<feature type="domain" description="DC1" evidence="2">
    <location>
        <begin position="11"/>
        <end position="56"/>
    </location>
</feature>
<organism evidence="4">
    <name type="scientific">Brassica napus</name>
    <name type="common">Rape</name>
    <dbReference type="NCBI Taxonomy" id="3708"/>
    <lineage>
        <taxon>Eukaryota</taxon>
        <taxon>Viridiplantae</taxon>
        <taxon>Streptophyta</taxon>
        <taxon>Embryophyta</taxon>
        <taxon>Tracheophyta</taxon>
        <taxon>Spermatophyta</taxon>
        <taxon>Magnoliopsida</taxon>
        <taxon>eudicotyledons</taxon>
        <taxon>Gunneridae</taxon>
        <taxon>Pentapetalae</taxon>
        <taxon>rosids</taxon>
        <taxon>malvids</taxon>
        <taxon>Brassicales</taxon>
        <taxon>Brassicaceae</taxon>
        <taxon>Brassiceae</taxon>
        <taxon>Brassica</taxon>
    </lineage>
</organism>